<evidence type="ECO:0000313" key="1">
    <source>
        <dbReference type="EMBL" id="VFJ43670.1"/>
    </source>
</evidence>
<gene>
    <name evidence="1" type="ORF">BECKDK2373B_GA0170837_100620</name>
</gene>
<dbReference type="SUPFAM" id="SSF143880">
    <property type="entry name" value="NE0471 N-terminal domain-like"/>
    <property type="match status" value="1"/>
</dbReference>
<dbReference type="InterPro" id="IPR018841">
    <property type="entry name" value="DUF2442"/>
</dbReference>
<proteinExistence type="predicted"/>
<reference evidence="1" key="1">
    <citation type="submission" date="2019-02" db="EMBL/GenBank/DDBJ databases">
        <authorList>
            <person name="Gruber-Vodicka R. H."/>
            <person name="Seah K. B. B."/>
        </authorList>
    </citation>
    <scope>NUCLEOTIDE SEQUENCE</scope>
    <source>
        <strain evidence="1">BECK_DK47</strain>
    </source>
</reference>
<dbReference type="AlphaFoldDB" id="A0A450RX15"/>
<name>A0A450RX15_9GAMM</name>
<dbReference type="InterPro" id="IPR036782">
    <property type="entry name" value="NE0471-like_N"/>
</dbReference>
<accession>A0A450RX15</accession>
<dbReference type="Pfam" id="PF10387">
    <property type="entry name" value="DUF2442"/>
    <property type="match status" value="1"/>
</dbReference>
<organism evidence="1">
    <name type="scientific">Candidatus Kentrum sp. DK</name>
    <dbReference type="NCBI Taxonomy" id="2126562"/>
    <lineage>
        <taxon>Bacteria</taxon>
        <taxon>Pseudomonadati</taxon>
        <taxon>Pseudomonadota</taxon>
        <taxon>Gammaproteobacteria</taxon>
        <taxon>Candidatus Kentrum</taxon>
    </lineage>
</organism>
<dbReference type="EMBL" id="CAADEX010000006">
    <property type="protein sequence ID" value="VFJ43670.1"/>
    <property type="molecule type" value="Genomic_DNA"/>
</dbReference>
<sequence>MIEVTAVSTVEDFMLVLTFNTGEQRRFDMRPYLHYPVFQRLTNPGFFSLARVDYGTVTWPGEIDIAPERLYAESVEVDEQKALDP</sequence>
<protein>
    <recommendedName>
        <fullName evidence="2">DUF2442 domain-containing protein</fullName>
    </recommendedName>
</protein>
<dbReference type="Gene3D" id="3.30.2020.10">
    <property type="entry name" value="NE0471-like N-terminal domain"/>
    <property type="match status" value="1"/>
</dbReference>
<evidence type="ECO:0008006" key="2">
    <source>
        <dbReference type="Google" id="ProtNLM"/>
    </source>
</evidence>